<comment type="caution">
    <text evidence="17">The sequence shown here is derived from an EMBL/GenBank/DDBJ whole genome shotgun (WGS) entry which is preliminary data.</text>
</comment>
<organism evidence="17 18">
    <name type="scientific">Zapornia atra</name>
    <name type="common">Henderson crake</name>
    <dbReference type="NCBI Taxonomy" id="2585822"/>
    <lineage>
        <taxon>Eukaryota</taxon>
        <taxon>Metazoa</taxon>
        <taxon>Chordata</taxon>
        <taxon>Craniata</taxon>
        <taxon>Vertebrata</taxon>
        <taxon>Euteleostomi</taxon>
        <taxon>Archelosauria</taxon>
        <taxon>Archosauria</taxon>
        <taxon>Dinosauria</taxon>
        <taxon>Saurischia</taxon>
        <taxon>Theropoda</taxon>
        <taxon>Coelurosauria</taxon>
        <taxon>Aves</taxon>
        <taxon>Neognathae</taxon>
        <taxon>Neoaves</taxon>
        <taxon>Gruiformes</taxon>
        <taxon>Rallidae</taxon>
        <taxon>Zapornia</taxon>
    </lineage>
</organism>
<feature type="signal peptide" evidence="15">
    <location>
        <begin position="1"/>
        <end position="22"/>
    </location>
</feature>
<keyword evidence="14" id="KW-0393">Immunoglobulin domain</keyword>
<accession>A0A7L3FYX8</accession>
<keyword evidence="7" id="KW-1133">Transmembrane helix</keyword>
<dbReference type="Proteomes" id="UP000557426">
    <property type="component" value="Unassembled WGS sequence"/>
</dbReference>
<dbReference type="AlphaFoldDB" id="A0A7L3FYX8"/>
<gene>
    <name evidence="17" type="primary">Cd8a</name>
    <name evidence="17" type="ORF">ZAPATR_R08453</name>
</gene>
<keyword evidence="18" id="KW-1185">Reference proteome</keyword>
<evidence type="ECO:0000313" key="18">
    <source>
        <dbReference type="Proteomes" id="UP000557426"/>
    </source>
</evidence>
<dbReference type="SMART" id="SM00409">
    <property type="entry name" value="IG"/>
    <property type="match status" value="1"/>
</dbReference>
<dbReference type="InterPro" id="IPR007110">
    <property type="entry name" value="Ig-like_dom"/>
</dbReference>
<evidence type="ECO:0000256" key="10">
    <source>
        <dbReference type="ARBA" id="ARBA00023139"/>
    </source>
</evidence>
<keyword evidence="3" id="KW-1003">Cell membrane</keyword>
<dbReference type="PROSITE" id="PS50835">
    <property type="entry name" value="IG_LIKE"/>
    <property type="match status" value="1"/>
</dbReference>
<dbReference type="GO" id="GO:0045065">
    <property type="term" value="P:cytotoxic T cell differentiation"/>
    <property type="evidence" value="ECO:0007669"/>
    <property type="project" value="TreeGrafter"/>
</dbReference>
<evidence type="ECO:0000256" key="6">
    <source>
        <dbReference type="ARBA" id="ARBA00022859"/>
    </source>
</evidence>
<dbReference type="FunFam" id="2.60.40.10:FF:001514">
    <property type="entry name" value="CD8 alpha chain"/>
    <property type="match status" value="1"/>
</dbReference>
<evidence type="ECO:0000256" key="13">
    <source>
        <dbReference type="ARBA" id="ARBA00023288"/>
    </source>
</evidence>
<evidence type="ECO:0000256" key="9">
    <source>
        <dbReference type="ARBA" id="ARBA00023136"/>
    </source>
</evidence>
<evidence type="ECO:0000256" key="8">
    <source>
        <dbReference type="ARBA" id="ARBA00023130"/>
    </source>
</evidence>
<evidence type="ECO:0000256" key="12">
    <source>
        <dbReference type="ARBA" id="ARBA00023180"/>
    </source>
</evidence>
<evidence type="ECO:0000256" key="11">
    <source>
        <dbReference type="ARBA" id="ARBA00023157"/>
    </source>
</evidence>
<dbReference type="SMART" id="SM00406">
    <property type="entry name" value="IGv"/>
    <property type="match status" value="1"/>
</dbReference>
<evidence type="ECO:0000256" key="2">
    <source>
        <dbReference type="ARBA" id="ARBA00021525"/>
    </source>
</evidence>
<sequence length="136" mass="15652">MARAPALLLPLFLAFCCPGIQGHKYRMTVRLRDGSIKQPQLGQRLELECRTDKDDSGMFWVRLDRGGTLHFIVFISYLSRATFSAGMDTRFEARRDGSSYRLVVKNLTSQDEGKYFCIMNSNQMLYFSPGYPVYFP</sequence>
<reference evidence="17 18" key="1">
    <citation type="submission" date="2019-09" db="EMBL/GenBank/DDBJ databases">
        <title>Bird 10,000 Genomes (B10K) Project - Family phase.</title>
        <authorList>
            <person name="Zhang G."/>
        </authorList>
    </citation>
    <scope>NUCLEOTIDE SEQUENCE [LARGE SCALE GENOMIC DNA]</scope>
    <source>
        <strain evidence="17">B10K-DU-011-47</strain>
        <tissue evidence="17">Mixed tissue sample</tissue>
    </source>
</reference>
<keyword evidence="4" id="KW-0812">Transmembrane</keyword>
<dbReference type="PANTHER" id="PTHR10441">
    <property type="entry name" value="CD8 ALPHA CHAIN"/>
    <property type="match status" value="1"/>
</dbReference>
<dbReference type="InterPro" id="IPR015468">
    <property type="entry name" value="CD8_asu"/>
</dbReference>
<dbReference type="Pfam" id="PF07686">
    <property type="entry name" value="V-set"/>
    <property type="match status" value="1"/>
</dbReference>
<feature type="non-terminal residue" evidence="17">
    <location>
        <position position="136"/>
    </location>
</feature>
<keyword evidence="12" id="KW-0325">Glycoprotein</keyword>
<keyword evidence="8" id="KW-1064">Adaptive immunity</keyword>
<dbReference type="InterPro" id="IPR036179">
    <property type="entry name" value="Ig-like_dom_sf"/>
</dbReference>
<dbReference type="SUPFAM" id="SSF48726">
    <property type="entry name" value="Immunoglobulin"/>
    <property type="match status" value="1"/>
</dbReference>
<feature type="chain" id="PRO_5029552709" description="T-cell surface glycoprotein CD8 alpha chain" evidence="15">
    <location>
        <begin position="23"/>
        <end position="136"/>
    </location>
</feature>
<keyword evidence="13" id="KW-0449">Lipoprotein</keyword>
<keyword evidence="5 15" id="KW-0732">Signal</keyword>
<keyword evidence="9" id="KW-0472">Membrane</keyword>
<dbReference type="GO" id="GO:0002456">
    <property type="term" value="P:T cell mediated immunity"/>
    <property type="evidence" value="ECO:0007669"/>
    <property type="project" value="TreeGrafter"/>
</dbReference>
<evidence type="ECO:0000256" key="5">
    <source>
        <dbReference type="ARBA" id="ARBA00022729"/>
    </source>
</evidence>
<proteinExistence type="predicted"/>
<dbReference type="InterPro" id="IPR013783">
    <property type="entry name" value="Ig-like_fold"/>
</dbReference>
<evidence type="ECO:0000313" key="17">
    <source>
        <dbReference type="EMBL" id="NXT84865.1"/>
    </source>
</evidence>
<evidence type="ECO:0000256" key="3">
    <source>
        <dbReference type="ARBA" id="ARBA00022475"/>
    </source>
</evidence>
<evidence type="ECO:0000256" key="7">
    <source>
        <dbReference type="ARBA" id="ARBA00022989"/>
    </source>
</evidence>
<dbReference type="GO" id="GO:0009897">
    <property type="term" value="C:external side of plasma membrane"/>
    <property type="evidence" value="ECO:0007669"/>
    <property type="project" value="TreeGrafter"/>
</dbReference>
<protein>
    <recommendedName>
        <fullName evidence="2">T-cell surface glycoprotein CD8 alpha chain</fullName>
    </recommendedName>
</protein>
<dbReference type="EMBL" id="VZTU01031780">
    <property type="protein sequence ID" value="NXT84865.1"/>
    <property type="molecule type" value="Genomic_DNA"/>
</dbReference>
<evidence type="ECO:0000256" key="4">
    <source>
        <dbReference type="ARBA" id="ARBA00022692"/>
    </source>
</evidence>
<dbReference type="GO" id="GO:0007166">
    <property type="term" value="P:cell surface receptor signaling pathway"/>
    <property type="evidence" value="ECO:0007669"/>
    <property type="project" value="TreeGrafter"/>
</dbReference>
<comment type="subcellular location">
    <subcellularLocation>
        <location evidence="1">Cell membrane</location>
        <topology evidence="1">Single-pass type I membrane protein</topology>
    </subcellularLocation>
</comment>
<evidence type="ECO:0000256" key="15">
    <source>
        <dbReference type="SAM" id="SignalP"/>
    </source>
</evidence>
<dbReference type="Gene3D" id="2.60.40.10">
    <property type="entry name" value="Immunoglobulins"/>
    <property type="match status" value="1"/>
</dbReference>
<feature type="non-terminal residue" evidence="17">
    <location>
        <position position="1"/>
    </location>
</feature>
<dbReference type="InterPro" id="IPR003599">
    <property type="entry name" value="Ig_sub"/>
</dbReference>
<keyword evidence="11" id="KW-1015">Disulfide bond</keyword>
<dbReference type="PANTHER" id="PTHR10441:SF2">
    <property type="entry name" value="T-CELL SURFACE GLYCOPROTEIN CD8 ALPHA CHAIN"/>
    <property type="match status" value="1"/>
</dbReference>
<dbReference type="InterPro" id="IPR013106">
    <property type="entry name" value="Ig_V-set"/>
</dbReference>
<evidence type="ECO:0000256" key="14">
    <source>
        <dbReference type="ARBA" id="ARBA00023319"/>
    </source>
</evidence>
<keyword evidence="6" id="KW-0391">Immunity</keyword>
<keyword evidence="10" id="KW-0564">Palmitate</keyword>
<evidence type="ECO:0000259" key="16">
    <source>
        <dbReference type="PROSITE" id="PS50835"/>
    </source>
</evidence>
<name>A0A7L3FYX8_9GRUI</name>
<feature type="domain" description="Ig-like" evidence="16">
    <location>
        <begin position="18"/>
        <end position="128"/>
    </location>
</feature>
<evidence type="ECO:0000256" key="1">
    <source>
        <dbReference type="ARBA" id="ARBA00004251"/>
    </source>
</evidence>